<evidence type="ECO:0000259" key="3">
    <source>
        <dbReference type="PROSITE" id="PS50095"/>
    </source>
</evidence>
<dbReference type="Pfam" id="PF01477">
    <property type="entry name" value="PLAT"/>
    <property type="match status" value="1"/>
</dbReference>
<feature type="chain" id="PRO_5043886025" description="PLAT domain-containing protein" evidence="2">
    <location>
        <begin position="25"/>
        <end position="194"/>
    </location>
</feature>
<dbReference type="PROSITE" id="PS50095">
    <property type="entry name" value="PLAT"/>
    <property type="match status" value="1"/>
</dbReference>
<proteinExistence type="predicted"/>
<dbReference type="Gene3D" id="2.60.60.20">
    <property type="entry name" value="PLAT/LH2 domain"/>
    <property type="match status" value="1"/>
</dbReference>
<name>A0AAV0L793_9ROSI</name>
<reference evidence="4" key="1">
    <citation type="submission" date="2022-08" db="EMBL/GenBank/DDBJ databases">
        <authorList>
            <person name="Gutierrez-Valencia J."/>
        </authorList>
    </citation>
    <scope>NUCLEOTIDE SEQUENCE</scope>
</reference>
<dbReference type="EMBL" id="CAMGYJ010000006">
    <property type="protein sequence ID" value="CAI0429209.1"/>
    <property type="molecule type" value="Genomic_DNA"/>
</dbReference>
<feature type="domain" description="PLAT" evidence="3">
    <location>
        <begin position="29"/>
        <end position="156"/>
    </location>
</feature>
<dbReference type="Proteomes" id="UP001154282">
    <property type="component" value="Unassembled WGS sequence"/>
</dbReference>
<protein>
    <recommendedName>
        <fullName evidence="3">PLAT domain-containing protein</fullName>
    </recommendedName>
</protein>
<evidence type="ECO:0000313" key="5">
    <source>
        <dbReference type="Proteomes" id="UP001154282"/>
    </source>
</evidence>
<comment type="caution">
    <text evidence="4">The sequence shown here is derived from an EMBL/GenBank/DDBJ whole genome shotgun (WGS) entry which is preliminary data.</text>
</comment>
<evidence type="ECO:0000256" key="1">
    <source>
        <dbReference type="PROSITE-ProRule" id="PRU00152"/>
    </source>
</evidence>
<keyword evidence="2" id="KW-0732">Signal</keyword>
<feature type="signal peptide" evidence="2">
    <location>
        <begin position="1"/>
        <end position="24"/>
    </location>
</feature>
<dbReference type="CDD" id="cd01754">
    <property type="entry name" value="PLAT_plant_stress"/>
    <property type="match status" value="1"/>
</dbReference>
<dbReference type="InterPro" id="IPR001024">
    <property type="entry name" value="PLAT/LH2_dom"/>
</dbReference>
<accession>A0AAV0L793</accession>
<dbReference type="PANTHER" id="PTHR31718">
    <property type="entry name" value="PLAT DOMAIN-CONTAINING PROTEIN"/>
    <property type="match status" value="1"/>
</dbReference>
<evidence type="ECO:0000313" key="4">
    <source>
        <dbReference type="EMBL" id="CAI0429209.1"/>
    </source>
</evidence>
<dbReference type="PANTHER" id="PTHR31718:SF0">
    <property type="entry name" value="PLAT DOMAIN-CONTAINING PROTEIN 2"/>
    <property type="match status" value="1"/>
</dbReference>
<dbReference type="AlphaFoldDB" id="A0AAV0L793"/>
<organism evidence="4 5">
    <name type="scientific">Linum tenue</name>
    <dbReference type="NCBI Taxonomy" id="586396"/>
    <lineage>
        <taxon>Eukaryota</taxon>
        <taxon>Viridiplantae</taxon>
        <taxon>Streptophyta</taxon>
        <taxon>Embryophyta</taxon>
        <taxon>Tracheophyta</taxon>
        <taxon>Spermatophyta</taxon>
        <taxon>Magnoliopsida</taxon>
        <taxon>eudicotyledons</taxon>
        <taxon>Gunneridae</taxon>
        <taxon>Pentapetalae</taxon>
        <taxon>rosids</taxon>
        <taxon>fabids</taxon>
        <taxon>Malpighiales</taxon>
        <taxon>Linaceae</taxon>
        <taxon>Linum</taxon>
    </lineage>
</organism>
<keyword evidence="5" id="KW-1185">Reference proteome</keyword>
<comment type="caution">
    <text evidence="1">Lacks conserved residue(s) required for the propagation of feature annotation.</text>
</comment>
<sequence length="194" mass="20950">MAPRRFLLSAVLLLLTISAVPSSADDDDCVYTLFIRTGSIFKGGTDSVIGAWLYDTSGYYLKISDLQSWGGLMGPGYNYYERGNLDIFSGRAPCLTAPICALNLTSDGSGDHHGWYCNYVETTVTGVHATCSQQTFTVEQWLATDTSPYELSAVRNFCPYDLSAPGKTRDVMRSSVAGGRAAASAVLRQVVDAN</sequence>
<evidence type="ECO:0000256" key="2">
    <source>
        <dbReference type="SAM" id="SignalP"/>
    </source>
</evidence>
<gene>
    <name evidence="4" type="ORF">LITE_LOCUS22026</name>
</gene>
<dbReference type="InterPro" id="IPR036392">
    <property type="entry name" value="PLAT/LH2_dom_sf"/>
</dbReference>
<dbReference type="SUPFAM" id="SSF49723">
    <property type="entry name" value="Lipase/lipooxygenase domain (PLAT/LH2 domain)"/>
    <property type="match status" value="1"/>
</dbReference>